<comment type="caution">
    <text evidence="2">The sequence shown here is derived from an EMBL/GenBank/DDBJ whole genome shotgun (WGS) entry which is preliminary data.</text>
</comment>
<dbReference type="PANTHER" id="PTHR44809">
    <property type="match status" value="1"/>
</dbReference>
<dbReference type="SMART" id="SM00028">
    <property type="entry name" value="TPR"/>
    <property type="match status" value="4"/>
</dbReference>
<dbReference type="PROSITE" id="PS50005">
    <property type="entry name" value="TPR"/>
    <property type="match status" value="2"/>
</dbReference>
<sequence length="552" mass="61778">MQSSHSHLLAHAPEAIAQLQAGLAAQGAEQWSTARHHYQQGIQQDPHWAGLYVNLCATYRATQATQPAERALDLALRLDPQLGIAHYYAGLLALDRGDRETALRSLQTALAQDPELPETYLTFGQVWIDQAGLSSWLTWLRQNPPPTAIQRLAPKQRAIIAFWQGMAWDDNDSGISEPAKAEQSLRYAITCDPGLGNAAARLGKLLANQNRFEEALHITEQSLKYQPEDPFLRLNHALCLLSLGRWDEGWQAYEWRRYSDQNPWVQAAGPEWDGQPLKGTLLVLTEQGLGDTLQFSRYLAWARQRCDRVVLWCPQSLVRLMETVAGVDQVFAGDDCHIPYLAQVSLLSLPRLARTTVEQIPAPIPYLRPIAPLVNQRPLPRQTSQALAVGIVWQSGPHMKDAARKCMALDPLAIALQCPGVQLYSFQVDRSEAEAERLVTQGIVDLAPQIKDFADTAAYLAQIDLLVTVDTAICHLAGAMGKPVWTLLPYAADWRWLRDRPDTPWYPTMRLFRQSRPGSWAEPLDRVRSALEGWARSGAEPFRSNPASHQSR</sequence>
<keyword evidence="3" id="KW-1185">Reference proteome</keyword>
<dbReference type="Gene3D" id="3.40.50.2000">
    <property type="entry name" value="Glycogen Phosphorylase B"/>
    <property type="match status" value="1"/>
</dbReference>
<name>A0ABW7C9B0_9CYAN</name>
<organism evidence="2 3">
    <name type="scientific">Limnothrix redekei LRLZ20PSL1</name>
    <dbReference type="NCBI Taxonomy" id="3112953"/>
    <lineage>
        <taxon>Bacteria</taxon>
        <taxon>Bacillati</taxon>
        <taxon>Cyanobacteriota</taxon>
        <taxon>Cyanophyceae</taxon>
        <taxon>Pseudanabaenales</taxon>
        <taxon>Pseudanabaenaceae</taxon>
        <taxon>Limnothrix</taxon>
    </lineage>
</organism>
<dbReference type="InterPro" id="IPR011990">
    <property type="entry name" value="TPR-like_helical_dom_sf"/>
</dbReference>
<protein>
    <submittedName>
        <fullName evidence="2">Tetratricopeptide repeat protein</fullName>
    </submittedName>
</protein>
<dbReference type="PANTHER" id="PTHR44809:SF1">
    <property type="entry name" value="PROTEIN O-MANNOSYL-TRANSFERASE TMTC1"/>
    <property type="match status" value="1"/>
</dbReference>
<dbReference type="Proteomes" id="UP001604335">
    <property type="component" value="Unassembled WGS sequence"/>
</dbReference>
<gene>
    <name evidence="2" type="ORF">VPK24_08915</name>
</gene>
<evidence type="ECO:0000313" key="3">
    <source>
        <dbReference type="Proteomes" id="UP001604335"/>
    </source>
</evidence>
<dbReference type="InterPro" id="IPR019734">
    <property type="entry name" value="TPR_rpt"/>
</dbReference>
<dbReference type="SUPFAM" id="SSF48452">
    <property type="entry name" value="TPR-like"/>
    <property type="match status" value="1"/>
</dbReference>
<reference evidence="3" key="1">
    <citation type="journal article" date="2024" name="Algal Res.">
        <title>Biochemical, toxicological and genomic investigation of a high-biomass producing Limnothrix strain isolated from Italian shallow drinking water reservoir.</title>
        <authorList>
            <person name="Simonazzi M."/>
            <person name="Shishido T.K."/>
            <person name="Delbaje E."/>
            <person name="Wahlsten M."/>
            <person name="Fewer D.P."/>
            <person name="Sivonen K."/>
            <person name="Pezzolesi L."/>
            <person name="Pistocchi R."/>
        </authorList>
    </citation>
    <scope>NUCLEOTIDE SEQUENCE [LARGE SCALE GENOMIC DNA]</scope>
    <source>
        <strain evidence="3">LRLZ20PSL1</strain>
    </source>
</reference>
<keyword evidence="1" id="KW-0802">TPR repeat</keyword>
<feature type="repeat" description="TPR" evidence="1">
    <location>
        <begin position="196"/>
        <end position="229"/>
    </location>
</feature>
<evidence type="ECO:0000313" key="2">
    <source>
        <dbReference type="EMBL" id="MFG3817755.1"/>
    </source>
</evidence>
<dbReference type="Pfam" id="PF01075">
    <property type="entry name" value="Glyco_transf_9"/>
    <property type="match status" value="1"/>
</dbReference>
<proteinExistence type="predicted"/>
<accession>A0ABW7C9B0</accession>
<feature type="repeat" description="TPR" evidence="1">
    <location>
        <begin position="83"/>
        <end position="116"/>
    </location>
</feature>
<evidence type="ECO:0000256" key="1">
    <source>
        <dbReference type="PROSITE-ProRule" id="PRU00339"/>
    </source>
</evidence>
<dbReference type="SUPFAM" id="SSF53756">
    <property type="entry name" value="UDP-Glycosyltransferase/glycogen phosphorylase"/>
    <property type="match status" value="1"/>
</dbReference>
<dbReference type="RefSeq" id="WP_393012300.1">
    <property type="nucleotide sequence ID" value="NZ_JAZAQF010000057.1"/>
</dbReference>
<dbReference type="Gene3D" id="1.25.40.10">
    <property type="entry name" value="Tetratricopeptide repeat domain"/>
    <property type="match status" value="2"/>
</dbReference>
<dbReference type="InterPro" id="IPR002201">
    <property type="entry name" value="Glyco_trans_9"/>
</dbReference>
<dbReference type="InterPro" id="IPR052943">
    <property type="entry name" value="TMTC_O-mannosyl-trnsfr"/>
</dbReference>
<dbReference type="EMBL" id="JAZAQF010000057">
    <property type="protein sequence ID" value="MFG3817755.1"/>
    <property type="molecule type" value="Genomic_DNA"/>
</dbReference>